<dbReference type="EMBL" id="MRTJ01000007">
    <property type="protein sequence ID" value="OMF12582.1"/>
    <property type="molecule type" value="Genomic_DNA"/>
</dbReference>
<gene>
    <name evidence="2" type="ORF">BK131_18360</name>
</gene>
<evidence type="ECO:0000313" key="3">
    <source>
        <dbReference type="Proteomes" id="UP000187134"/>
    </source>
</evidence>
<feature type="transmembrane region" description="Helical" evidence="1">
    <location>
        <begin position="81"/>
        <end position="102"/>
    </location>
</feature>
<reference evidence="2 3" key="1">
    <citation type="submission" date="2016-11" db="EMBL/GenBank/DDBJ databases">
        <title>Paenibacillus species isolates.</title>
        <authorList>
            <person name="Beno S.M."/>
        </authorList>
    </citation>
    <scope>NUCLEOTIDE SEQUENCE [LARGE SCALE GENOMIC DNA]</scope>
    <source>
        <strain evidence="2 3">FSL H8-0246</strain>
    </source>
</reference>
<protein>
    <recommendedName>
        <fullName evidence="4">Sporulation protein YjcZ</fullName>
    </recommendedName>
</protein>
<evidence type="ECO:0000313" key="2">
    <source>
        <dbReference type="EMBL" id="OMF12582.1"/>
    </source>
</evidence>
<keyword evidence="1" id="KW-1133">Transmembrane helix</keyword>
<name>A0A1R1BRU7_PAEAM</name>
<comment type="caution">
    <text evidence="2">The sequence shown here is derived from an EMBL/GenBank/DDBJ whole genome shotgun (WGS) entry which is preliminary data.</text>
</comment>
<dbReference type="RefSeq" id="WP_076332695.1">
    <property type="nucleotide sequence ID" value="NZ_MRTJ01000007.1"/>
</dbReference>
<proteinExistence type="predicted"/>
<keyword evidence="1" id="KW-0812">Transmembrane</keyword>
<dbReference type="Proteomes" id="UP000187134">
    <property type="component" value="Unassembled WGS sequence"/>
</dbReference>
<dbReference type="AlphaFoldDB" id="A0A1R1BRU7"/>
<evidence type="ECO:0008006" key="4">
    <source>
        <dbReference type="Google" id="ProtNLM"/>
    </source>
</evidence>
<evidence type="ECO:0000256" key="1">
    <source>
        <dbReference type="SAM" id="Phobius"/>
    </source>
</evidence>
<organism evidence="2 3">
    <name type="scientific">Paenibacillus amylolyticus</name>
    <dbReference type="NCBI Taxonomy" id="1451"/>
    <lineage>
        <taxon>Bacteria</taxon>
        <taxon>Bacillati</taxon>
        <taxon>Bacillota</taxon>
        <taxon>Bacilli</taxon>
        <taxon>Bacillales</taxon>
        <taxon>Paenibacillaceae</taxon>
        <taxon>Paenibacillus</taxon>
    </lineage>
</organism>
<accession>A0A1R1BRU7</accession>
<sequence>MSEVKPNSPNGQGHVYGHTGGYEHMQGYQYTGHEMHGYGYGCGTMPMGYGYGYGHHANQAPMMHGYQQGCGVSYGHGGSSWGSMGTILVLFILLVIISKTMFI</sequence>
<keyword evidence="1" id="KW-0472">Membrane</keyword>